<name>A0A8B8XBS8_BALMU</name>
<protein>
    <submittedName>
        <fullName evidence="4">Sentrin-specific protease 7 isoform X6</fullName>
    </submittedName>
</protein>
<evidence type="ECO:0000313" key="4">
    <source>
        <dbReference type="RefSeq" id="XP_036707122.1"/>
    </source>
</evidence>
<sequence>MDKGKAGRRRSSSEIVTEGKRKKPSSLELHKIKKMLNAKPEDVCVKSPLSKLRSSERWDLSLQGWKRSLRNKVLSVDHKSKKGVRGRPVTSKTSPERQLKVVLTNVLWTDLGRKFRKTLPKNDANLYDANKVQSDSLPSTSVDSLETCQKLEPPHQSLNLSERSSQPSQTDNNYAKQAAHTKEKRRDDDSISLVMSDTQPKGL</sequence>
<feature type="region of interest" description="Disordered" evidence="2">
    <location>
        <begin position="153"/>
        <end position="203"/>
    </location>
</feature>
<dbReference type="GO" id="GO:0070139">
    <property type="term" value="F:SUMO-specific endopeptidase activity"/>
    <property type="evidence" value="ECO:0007669"/>
    <property type="project" value="TreeGrafter"/>
</dbReference>
<reference evidence="4" key="1">
    <citation type="submission" date="2025-08" db="UniProtKB">
        <authorList>
            <consortium name="RefSeq"/>
        </authorList>
    </citation>
    <scope>IDENTIFICATION</scope>
    <source>
        <tissue evidence="4">Epidermis and Blubber</tissue>
    </source>
</reference>
<accession>A0A8B8XBS8</accession>
<dbReference type="GO" id="GO:0006508">
    <property type="term" value="P:proteolysis"/>
    <property type="evidence" value="ECO:0007669"/>
    <property type="project" value="UniProtKB-KW"/>
</dbReference>
<dbReference type="InterPro" id="IPR051947">
    <property type="entry name" value="Sentrin-specific_protease"/>
</dbReference>
<feature type="region of interest" description="Disordered" evidence="2">
    <location>
        <begin position="1"/>
        <end position="26"/>
    </location>
</feature>
<dbReference type="GO" id="GO:0005737">
    <property type="term" value="C:cytoplasm"/>
    <property type="evidence" value="ECO:0007669"/>
    <property type="project" value="TreeGrafter"/>
</dbReference>
<keyword evidence="3" id="KW-1185">Reference proteome</keyword>
<dbReference type="AlphaFoldDB" id="A0A8B8XBS8"/>
<dbReference type="GeneID" id="118894725"/>
<feature type="compositionally biased region" description="Polar residues" evidence="2">
    <location>
        <begin position="156"/>
        <end position="175"/>
    </location>
</feature>
<evidence type="ECO:0000256" key="1">
    <source>
        <dbReference type="ARBA" id="ARBA00022786"/>
    </source>
</evidence>
<feature type="compositionally biased region" description="Polar residues" evidence="2">
    <location>
        <begin position="193"/>
        <end position="203"/>
    </location>
</feature>
<feature type="compositionally biased region" description="Basic and acidic residues" evidence="2">
    <location>
        <begin position="180"/>
        <end position="189"/>
    </location>
</feature>
<dbReference type="GO" id="GO:0005634">
    <property type="term" value="C:nucleus"/>
    <property type="evidence" value="ECO:0007669"/>
    <property type="project" value="TreeGrafter"/>
</dbReference>
<dbReference type="CTD" id="57337"/>
<keyword evidence="4" id="KW-0378">Hydrolase</keyword>
<keyword evidence="1" id="KW-0833">Ubl conjugation pathway</keyword>
<dbReference type="PANTHER" id="PTHR46896:SF2">
    <property type="entry name" value="SENTRIN-SPECIFIC PROTEASE 7"/>
    <property type="match status" value="1"/>
</dbReference>
<evidence type="ECO:0000313" key="3">
    <source>
        <dbReference type="Proteomes" id="UP000694857"/>
    </source>
</evidence>
<proteinExistence type="predicted"/>
<dbReference type="GO" id="GO:0016926">
    <property type="term" value="P:protein desumoylation"/>
    <property type="evidence" value="ECO:0007669"/>
    <property type="project" value="TreeGrafter"/>
</dbReference>
<keyword evidence="4" id="KW-0645">Protease</keyword>
<evidence type="ECO:0000256" key="2">
    <source>
        <dbReference type="SAM" id="MobiDB-lite"/>
    </source>
</evidence>
<feature type="compositionally biased region" description="Basic residues" evidence="2">
    <location>
        <begin position="1"/>
        <end position="10"/>
    </location>
</feature>
<dbReference type="PANTHER" id="PTHR46896">
    <property type="entry name" value="SENTRIN-SPECIFIC PROTEASE"/>
    <property type="match status" value="1"/>
</dbReference>
<organism evidence="3 4">
    <name type="scientific">Balaenoptera musculus</name>
    <name type="common">Blue whale</name>
    <dbReference type="NCBI Taxonomy" id="9771"/>
    <lineage>
        <taxon>Eukaryota</taxon>
        <taxon>Metazoa</taxon>
        <taxon>Chordata</taxon>
        <taxon>Craniata</taxon>
        <taxon>Vertebrata</taxon>
        <taxon>Euteleostomi</taxon>
        <taxon>Mammalia</taxon>
        <taxon>Eutheria</taxon>
        <taxon>Laurasiatheria</taxon>
        <taxon>Artiodactyla</taxon>
        <taxon>Whippomorpha</taxon>
        <taxon>Cetacea</taxon>
        <taxon>Mysticeti</taxon>
        <taxon>Balaenopteridae</taxon>
        <taxon>Balaenoptera</taxon>
    </lineage>
</organism>
<dbReference type="RefSeq" id="XP_036707122.1">
    <property type="nucleotide sequence ID" value="XM_036851227.1"/>
</dbReference>
<dbReference type="Proteomes" id="UP000694857">
    <property type="component" value="Chromosome 4"/>
</dbReference>
<gene>
    <name evidence="4" type="primary">SENP7</name>
</gene>